<evidence type="ECO:0000256" key="4">
    <source>
        <dbReference type="ARBA" id="ARBA00022989"/>
    </source>
</evidence>
<evidence type="ECO:0000256" key="6">
    <source>
        <dbReference type="RuleBase" id="RU366058"/>
    </source>
</evidence>
<feature type="transmembrane region" description="Helical" evidence="6">
    <location>
        <begin position="133"/>
        <end position="154"/>
    </location>
</feature>
<sequence>MDRQARRNNRRRFLLGLAVLLLVIIGASFLPLAAWLESARTWVDSHLLLGALLFAGVFIILTVAMVPGSLLMASAGYLFGLPVGLPLASVCIGCGAGLAALVYRTFAREWLWQRFNTDPRFVTIDEAVARKGFLIVLLTRLSLLMPFNLLNIIYGLSRIPLPTMAMATWIGMTPAVLLYTYLGSIAANVEQLMSQEFANPWASRAVLISGILVVVAATWVVHRTATAALRAELEQ</sequence>
<feature type="transmembrane region" description="Helical" evidence="6">
    <location>
        <begin position="78"/>
        <end position="103"/>
    </location>
</feature>
<dbReference type="PANTHER" id="PTHR12677:SF59">
    <property type="entry name" value="GOLGI APPARATUS MEMBRANE PROTEIN TVP38-RELATED"/>
    <property type="match status" value="1"/>
</dbReference>
<keyword evidence="5 6" id="KW-0472">Membrane</keyword>
<dbReference type="PROSITE" id="PS51318">
    <property type="entry name" value="TAT"/>
    <property type="match status" value="1"/>
</dbReference>
<dbReference type="InterPro" id="IPR015414">
    <property type="entry name" value="TMEM64"/>
</dbReference>
<dbReference type="STRING" id="1548547.BA177_04705"/>
<proteinExistence type="inferred from homology"/>
<dbReference type="AlphaFoldDB" id="A0A193LKG2"/>
<evidence type="ECO:0000256" key="5">
    <source>
        <dbReference type="ARBA" id="ARBA00023136"/>
    </source>
</evidence>
<keyword evidence="3 6" id="KW-0812">Transmembrane</keyword>
<organism evidence="8 9">
    <name type="scientific">Woeseia oceani</name>
    <dbReference type="NCBI Taxonomy" id="1548547"/>
    <lineage>
        <taxon>Bacteria</taxon>
        <taxon>Pseudomonadati</taxon>
        <taxon>Pseudomonadota</taxon>
        <taxon>Gammaproteobacteria</taxon>
        <taxon>Woeseiales</taxon>
        <taxon>Woeseiaceae</taxon>
        <taxon>Woeseia</taxon>
    </lineage>
</organism>
<feature type="transmembrane region" description="Helical" evidence="6">
    <location>
        <begin position="47"/>
        <end position="66"/>
    </location>
</feature>
<evidence type="ECO:0000313" key="8">
    <source>
        <dbReference type="EMBL" id="ANO53002.1"/>
    </source>
</evidence>
<evidence type="ECO:0000256" key="2">
    <source>
        <dbReference type="ARBA" id="ARBA00022475"/>
    </source>
</evidence>
<accession>A0A193LKG2</accession>
<evidence type="ECO:0000259" key="7">
    <source>
        <dbReference type="Pfam" id="PF09335"/>
    </source>
</evidence>
<name>A0A193LKG2_9GAMM</name>
<feature type="domain" description="VTT" evidence="7">
    <location>
        <begin position="66"/>
        <end position="184"/>
    </location>
</feature>
<dbReference type="InterPro" id="IPR006311">
    <property type="entry name" value="TAT_signal"/>
</dbReference>
<keyword evidence="2 6" id="KW-1003">Cell membrane</keyword>
<feature type="transmembrane region" description="Helical" evidence="6">
    <location>
        <begin position="201"/>
        <end position="221"/>
    </location>
</feature>
<dbReference type="Proteomes" id="UP000092695">
    <property type="component" value="Chromosome"/>
</dbReference>
<comment type="subcellular location">
    <subcellularLocation>
        <location evidence="1 6">Cell membrane</location>
        <topology evidence="1 6">Multi-pass membrane protein</topology>
    </subcellularLocation>
</comment>
<gene>
    <name evidence="8" type="ORF">BA177_04705</name>
</gene>
<dbReference type="Pfam" id="PF09335">
    <property type="entry name" value="VTT_dom"/>
    <property type="match status" value="1"/>
</dbReference>
<dbReference type="InterPro" id="IPR032816">
    <property type="entry name" value="VTT_dom"/>
</dbReference>
<feature type="transmembrane region" description="Helical" evidence="6">
    <location>
        <begin position="12"/>
        <end position="35"/>
    </location>
</feature>
<evidence type="ECO:0000256" key="1">
    <source>
        <dbReference type="ARBA" id="ARBA00004651"/>
    </source>
</evidence>
<dbReference type="KEGG" id="woc:BA177_04705"/>
<dbReference type="PANTHER" id="PTHR12677">
    <property type="entry name" value="GOLGI APPARATUS MEMBRANE PROTEIN TVP38-RELATED"/>
    <property type="match status" value="1"/>
</dbReference>
<protein>
    <recommendedName>
        <fullName evidence="6">TVP38/TMEM64 family membrane protein</fullName>
    </recommendedName>
</protein>
<keyword evidence="4 6" id="KW-1133">Transmembrane helix</keyword>
<evidence type="ECO:0000256" key="3">
    <source>
        <dbReference type="ARBA" id="ARBA00022692"/>
    </source>
</evidence>
<reference evidence="8 9" key="1">
    <citation type="submission" date="2016-06" db="EMBL/GenBank/DDBJ databases">
        <title>Complete genome sequence of a deep-branching marine Gamma Proteobacterium Woeseia oceani type strain XK5.</title>
        <authorList>
            <person name="Mu D."/>
            <person name="Du Z."/>
        </authorList>
    </citation>
    <scope>NUCLEOTIDE SEQUENCE [LARGE SCALE GENOMIC DNA]</scope>
    <source>
        <strain evidence="8 9">XK5</strain>
    </source>
</reference>
<dbReference type="EMBL" id="CP016268">
    <property type="protein sequence ID" value="ANO53002.1"/>
    <property type="molecule type" value="Genomic_DNA"/>
</dbReference>
<comment type="similarity">
    <text evidence="6">Belongs to the TVP38/TMEM64 family.</text>
</comment>
<keyword evidence="9" id="KW-1185">Reference proteome</keyword>
<dbReference type="GO" id="GO:0005886">
    <property type="term" value="C:plasma membrane"/>
    <property type="evidence" value="ECO:0007669"/>
    <property type="project" value="UniProtKB-SubCell"/>
</dbReference>
<evidence type="ECO:0000313" key="9">
    <source>
        <dbReference type="Proteomes" id="UP000092695"/>
    </source>
</evidence>
<feature type="transmembrane region" description="Helical" evidence="6">
    <location>
        <begin position="166"/>
        <end position="189"/>
    </location>
</feature>